<comment type="caution">
    <text evidence="1">The sequence shown here is derived from an EMBL/GenBank/DDBJ whole genome shotgun (WGS) entry which is preliminary data.</text>
</comment>
<protein>
    <recommendedName>
        <fullName evidence="2">DUF4248 domain-containing protein</fullName>
    </recommendedName>
</protein>
<sequence>MYSPELTRQSAFRRLDVWIRRYPGLLQQMYASGYRDKCRVYSPLVVQVIVNALGEP</sequence>
<name>J9CVN4_9ZZZZ</name>
<gene>
    <name evidence="1" type="ORF">EVA_07611</name>
</gene>
<dbReference type="Pfam" id="PF14053">
    <property type="entry name" value="DUF4248"/>
    <property type="match status" value="1"/>
</dbReference>
<accession>J9CVN4</accession>
<dbReference type="EMBL" id="AMCI01001867">
    <property type="protein sequence ID" value="EJX04281.1"/>
    <property type="molecule type" value="Genomic_DNA"/>
</dbReference>
<dbReference type="InterPro" id="IPR025342">
    <property type="entry name" value="DUF4248"/>
</dbReference>
<evidence type="ECO:0008006" key="2">
    <source>
        <dbReference type="Google" id="ProtNLM"/>
    </source>
</evidence>
<proteinExistence type="predicted"/>
<evidence type="ECO:0000313" key="1">
    <source>
        <dbReference type="EMBL" id="EJX04281.1"/>
    </source>
</evidence>
<organism evidence="1">
    <name type="scientific">gut metagenome</name>
    <dbReference type="NCBI Taxonomy" id="749906"/>
    <lineage>
        <taxon>unclassified sequences</taxon>
        <taxon>metagenomes</taxon>
        <taxon>organismal metagenomes</taxon>
    </lineage>
</organism>
<reference evidence="1" key="1">
    <citation type="journal article" date="2012" name="PLoS ONE">
        <title>Gene sets for utilization of primary and secondary nutrition supplies in the distal gut of endangered iberian lynx.</title>
        <authorList>
            <person name="Alcaide M."/>
            <person name="Messina E."/>
            <person name="Richter M."/>
            <person name="Bargiela R."/>
            <person name="Peplies J."/>
            <person name="Huws S.A."/>
            <person name="Newbold C.J."/>
            <person name="Golyshin P.N."/>
            <person name="Simon M.A."/>
            <person name="Lopez G."/>
            <person name="Yakimov M.M."/>
            <person name="Ferrer M."/>
        </authorList>
    </citation>
    <scope>NUCLEOTIDE SEQUENCE</scope>
</reference>
<dbReference type="AlphaFoldDB" id="J9CVN4"/>